<evidence type="ECO:0000313" key="2">
    <source>
        <dbReference type="Proteomes" id="UP000823964"/>
    </source>
</evidence>
<comment type="caution">
    <text evidence="1">The sequence shown here is derived from an EMBL/GenBank/DDBJ whole genome shotgun (WGS) entry which is preliminary data.</text>
</comment>
<dbReference type="Proteomes" id="UP000823964">
    <property type="component" value="Unassembled WGS sequence"/>
</dbReference>
<sequence length="756" mass="84259">MKALSTIFLSVLAAFMLACAVVLTIDGNLARILGWYRFEPGRPLFSDANMERIDEVNWMRISDLHDRIECERDENGVWWIIYPFRDRMSEQAAYGILNFTAQARLVDTLPLSVSTDKERAREFGVETSPIHVTLKVPTDESHHTTVARYTLGNESPWYESVGDGQTVVRTNYLSTDFYSDDKRIHVVTGNLRSVFQNGLYALRDPKPLHFHPQQLRRLTIARPSHPSEAPLSLERSDAKAAWRITGPIRAAADQPKVDKLISSLASLTALKVDDESAVELPETPEYCIELESEGSEESPKLLIYPSFTSPSDERQLCYAKVTDRPVVFTLQARRAIKKVPAYADIITAVTSVPVLPEQEMAGLLSGSGIVYIDELPLQLDSLRSLLFADKVDVKDISRIMLISGFSSAPLFLRQIPGNAESGVQDVWLYSAEGQREAEADPTKVKQLAIGLSSIPVERVLKDIGPGEDAGAAMRSFELDRPDYTLVMVPTPCALRATLFGQDMPLLRDRSPRTFLIKRRIDPETQRSMWVGMEEGGNKICELSTALTRQLSTRSTYWASRSLFHFPISALQHLTLSDGTATLELQYDYIGDSWSGNVNGQDVSPQINPHRSTFYLRQVQHLQVDSWLERGDPDAIKALLKPAFTVTLDLEMTDYSSAEAVVIEQADDVSSSGMPLDAGTMTNKELAQEMLTEKGETDEAMRRLAMDALPVIKKTYTLEIAPSGADFFYGRIRETGELFILNSKIGKALLSAGLLDP</sequence>
<reference evidence="1" key="2">
    <citation type="submission" date="2021-04" db="EMBL/GenBank/DDBJ databases">
        <authorList>
            <person name="Gilroy R."/>
        </authorList>
    </citation>
    <scope>NUCLEOTIDE SEQUENCE</scope>
    <source>
        <strain evidence="1">14975</strain>
    </source>
</reference>
<accession>A0A9D2AGT2</accession>
<evidence type="ECO:0000313" key="1">
    <source>
        <dbReference type="EMBL" id="HIX19670.1"/>
    </source>
</evidence>
<dbReference type="EMBL" id="DXFQ01000057">
    <property type="protein sequence ID" value="HIX19670.1"/>
    <property type="molecule type" value="Genomic_DNA"/>
</dbReference>
<dbReference type="AlphaFoldDB" id="A0A9D2AGT2"/>
<gene>
    <name evidence="1" type="ORF">H9862_03595</name>
</gene>
<protein>
    <submittedName>
        <fullName evidence="1">DUF4340 domain-containing protein</fullName>
    </submittedName>
</protein>
<organism evidence="1 2">
    <name type="scientific">Candidatus Akkermansia intestinigallinarum</name>
    <dbReference type="NCBI Taxonomy" id="2838431"/>
    <lineage>
        <taxon>Bacteria</taxon>
        <taxon>Pseudomonadati</taxon>
        <taxon>Verrucomicrobiota</taxon>
        <taxon>Verrucomicrobiia</taxon>
        <taxon>Verrucomicrobiales</taxon>
        <taxon>Akkermansiaceae</taxon>
        <taxon>Akkermansia</taxon>
    </lineage>
</organism>
<reference evidence="1" key="1">
    <citation type="journal article" date="2021" name="PeerJ">
        <title>Extensive microbial diversity within the chicken gut microbiome revealed by metagenomics and culture.</title>
        <authorList>
            <person name="Gilroy R."/>
            <person name="Ravi A."/>
            <person name="Getino M."/>
            <person name="Pursley I."/>
            <person name="Horton D.L."/>
            <person name="Alikhan N.F."/>
            <person name="Baker D."/>
            <person name="Gharbi K."/>
            <person name="Hall N."/>
            <person name="Watson M."/>
            <person name="Adriaenssens E.M."/>
            <person name="Foster-Nyarko E."/>
            <person name="Jarju S."/>
            <person name="Secka A."/>
            <person name="Antonio M."/>
            <person name="Oren A."/>
            <person name="Chaudhuri R.R."/>
            <person name="La Ragione R."/>
            <person name="Hildebrand F."/>
            <person name="Pallen M.J."/>
        </authorList>
    </citation>
    <scope>NUCLEOTIDE SEQUENCE</scope>
    <source>
        <strain evidence="1">14975</strain>
    </source>
</reference>
<name>A0A9D2AGT2_9BACT</name>
<dbReference type="PROSITE" id="PS51257">
    <property type="entry name" value="PROKAR_LIPOPROTEIN"/>
    <property type="match status" value="1"/>
</dbReference>
<proteinExistence type="predicted"/>